<gene>
    <name evidence="2" type="ORF">L873DRAFT_1791540</name>
</gene>
<evidence type="ECO:0000313" key="2">
    <source>
        <dbReference type="EMBL" id="RPA96552.1"/>
    </source>
</evidence>
<protein>
    <submittedName>
        <fullName evidence="2">Uncharacterized protein</fullName>
    </submittedName>
</protein>
<keyword evidence="3" id="KW-1185">Reference proteome</keyword>
<dbReference type="Proteomes" id="UP000276215">
    <property type="component" value="Unassembled WGS sequence"/>
</dbReference>
<evidence type="ECO:0000313" key="3">
    <source>
        <dbReference type="Proteomes" id="UP000276215"/>
    </source>
</evidence>
<keyword evidence="1" id="KW-0175">Coiled coil</keyword>
<feature type="coiled-coil region" evidence="1">
    <location>
        <begin position="64"/>
        <end position="91"/>
    </location>
</feature>
<dbReference type="AlphaFoldDB" id="A0A3N4JE57"/>
<name>A0A3N4JE57_9PEZI</name>
<organism evidence="2 3">
    <name type="scientific">Choiromyces venosus 120613-1</name>
    <dbReference type="NCBI Taxonomy" id="1336337"/>
    <lineage>
        <taxon>Eukaryota</taxon>
        <taxon>Fungi</taxon>
        <taxon>Dikarya</taxon>
        <taxon>Ascomycota</taxon>
        <taxon>Pezizomycotina</taxon>
        <taxon>Pezizomycetes</taxon>
        <taxon>Pezizales</taxon>
        <taxon>Tuberaceae</taxon>
        <taxon>Choiromyces</taxon>
    </lineage>
</organism>
<evidence type="ECO:0000256" key="1">
    <source>
        <dbReference type="SAM" id="Coils"/>
    </source>
</evidence>
<proteinExistence type="predicted"/>
<reference evidence="2 3" key="1">
    <citation type="journal article" date="2018" name="Nat. Ecol. Evol.">
        <title>Pezizomycetes genomes reveal the molecular basis of ectomycorrhizal truffle lifestyle.</title>
        <authorList>
            <person name="Murat C."/>
            <person name="Payen T."/>
            <person name="Noel B."/>
            <person name="Kuo A."/>
            <person name="Morin E."/>
            <person name="Chen J."/>
            <person name="Kohler A."/>
            <person name="Krizsan K."/>
            <person name="Balestrini R."/>
            <person name="Da Silva C."/>
            <person name="Montanini B."/>
            <person name="Hainaut M."/>
            <person name="Levati E."/>
            <person name="Barry K.W."/>
            <person name="Belfiori B."/>
            <person name="Cichocki N."/>
            <person name="Clum A."/>
            <person name="Dockter R.B."/>
            <person name="Fauchery L."/>
            <person name="Guy J."/>
            <person name="Iotti M."/>
            <person name="Le Tacon F."/>
            <person name="Lindquist E.A."/>
            <person name="Lipzen A."/>
            <person name="Malagnac F."/>
            <person name="Mello A."/>
            <person name="Molinier V."/>
            <person name="Miyauchi S."/>
            <person name="Poulain J."/>
            <person name="Riccioni C."/>
            <person name="Rubini A."/>
            <person name="Sitrit Y."/>
            <person name="Splivallo R."/>
            <person name="Traeger S."/>
            <person name="Wang M."/>
            <person name="Zifcakova L."/>
            <person name="Wipf D."/>
            <person name="Zambonelli A."/>
            <person name="Paolocci F."/>
            <person name="Nowrousian M."/>
            <person name="Ottonello S."/>
            <person name="Baldrian P."/>
            <person name="Spatafora J.W."/>
            <person name="Henrissat B."/>
            <person name="Nagy L.G."/>
            <person name="Aury J.M."/>
            <person name="Wincker P."/>
            <person name="Grigoriev I.V."/>
            <person name="Bonfante P."/>
            <person name="Martin F.M."/>
        </authorList>
    </citation>
    <scope>NUCLEOTIDE SEQUENCE [LARGE SCALE GENOMIC DNA]</scope>
    <source>
        <strain evidence="2 3">120613-1</strain>
    </source>
</reference>
<dbReference type="EMBL" id="ML120413">
    <property type="protein sequence ID" value="RPA96552.1"/>
    <property type="molecule type" value="Genomic_DNA"/>
</dbReference>
<sequence>MSDQTIIGESCQQRIKRLIELYKSLLPGGIRAVLILRHERLLSRRQNSWRWMEGGSAVNVDKVLLEFREGLQRDEKELREIERKQKEKHQDLMHAILGLTDKIREESEHHSHEAFLEHEAWKDELILILEVLRKDHQI</sequence>
<accession>A0A3N4JE57</accession>